<dbReference type="AlphaFoldDB" id="A0A2T9WTS8"/>
<reference evidence="1 2" key="1">
    <citation type="journal article" date="2015" name="Appl. Environ. Microbiol.">
        <title>Nanoarchaeota, Their Sulfolobales Host, and Nanoarchaeota Virus Distribution across Yellowstone National Park Hot Springs.</title>
        <authorList>
            <person name="Munson-McGee J.H."/>
            <person name="Field E.K."/>
            <person name="Bateson M."/>
            <person name="Rooney C."/>
            <person name="Stepanauskas R."/>
            <person name="Young M.J."/>
        </authorList>
    </citation>
    <scope>NUCLEOTIDE SEQUENCE [LARGE SCALE GENOMIC DNA]</scope>
    <source>
        <strain evidence="1">SCGC AB-777_O03</strain>
    </source>
</reference>
<proteinExistence type="predicted"/>
<sequence>MRDEKNQPQTLDKMLIEMVKEMAEYSFTLGDWGEQVSVMIYIKDNGYDAESFSVKLPKIIRRKFDSKFIYRSEYDDKTNSYIIVFNSHLRKLNIEKLRDIIINIETRAINIYHIVVNSRLDSSTNYRGISMSFKRYTSKYDKIIKEIEESRIIGYPITDNHEFYEFMDQHYDKIIKEIKKSKNFDQPTSDESISIYLPAFRIETFKGKKKDINYDKPDLPEPKYYRFNFTVMSYQNFSLNFF</sequence>
<gene>
    <name evidence="1" type="ORF">DDW05_01520</name>
</gene>
<evidence type="ECO:0000313" key="2">
    <source>
        <dbReference type="Proteomes" id="UP000245908"/>
    </source>
</evidence>
<accession>A0A2T9WTS8</accession>
<comment type="caution">
    <text evidence="1">The sequence shown here is derived from an EMBL/GenBank/DDBJ whole genome shotgun (WGS) entry which is preliminary data.</text>
</comment>
<organism evidence="1 2">
    <name type="scientific">Nanobsidianus stetteri</name>
    <dbReference type="NCBI Taxonomy" id="1294122"/>
    <lineage>
        <taxon>Archaea</taxon>
        <taxon>Nanobdellota</taxon>
        <taxon>Candidatus Nanoarchaeia</taxon>
        <taxon>Nanoarchaeales</taxon>
        <taxon>Nanopusillaceae</taxon>
        <taxon>Candidatus Nanobsidianus</taxon>
    </lineage>
</organism>
<protein>
    <submittedName>
        <fullName evidence="1">Uncharacterized protein</fullName>
    </submittedName>
</protein>
<dbReference type="Proteomes" id="UP000245908">
    <property type="component" value="Unassembled WGS sequence"/>
</dbReference>
<dbReference type="EMBL" id="QEFH01000009">
    <property type="protein sequence ID" value="PVU71237.1"/>
    <property type="molecule type" value="Genomic_DNA"/>
</dbReference>
<evidence type="ECO:0000313" key="1">
    <source>
        <dbReference type="EMBL" id="PVU71237.1"/>
    </source>
</evidence>
<name>A0A2T9WTS8_NANST</name>